<name>A0A0D9XXQ4_9ORYZ</name>
<keyword evidence="6" id="KW-0067">ATP-binding</keyword>
<dbReference type="EnsemblPlants" id="LPERR12G05100.1">
    <property type="protein sequence ID" value="LPERR12G05100.1"/>
    <property type="gene ID" value="LPERR12G05100"/>
</dbReference>
<evidence type="ECO:0000256" key="3">
    <source>
        <dbReference type="ARBA" id="ARBA00022737"/>
    </source>
</evidence>
<keyword evidence="12" id="KW-1185">Reference proteome</keyword>
<feature type="domain" description="Disease resistance N-terminal" evidence="8">
    <location>
        <begin position="35"/>
        <end position="107"/>
    </location>
</feature>
<dbReference type="Gramene" id="LPERR12G05100.1">
    <property type="protein sequence ID" value="LPERR12G05100.1"/>
    <property type="gene ID" value="LPERR12G05100"/>
</dbReference>
<evidence type="ECO:0000256" key="1">
    <source>
        <dbReference type="ARBA" id="ARBA00008894"/>
    </source>
</evidence>
<reference evidence="12" key="2">
    <citation type="submission" date="2013-12" db="EMBL/GenBank/DDBJ databases">
        <authorList>
            <person name="Yu Y."/>
            <person name="Lee S."/>
            <person name="de Baynast K."/>
            <person name="Wissotski M."/>
            <person name="Liu L."/>
            <person name="Talag J."/>
            <person name="Goicoechea J."/>
            <person name="Angelova A."/>
            <person name="Jetty R."/>
            <person name="Kudrna D."/>
            <person name="Golser W."/>
            <person name="Rivera L."/>
            <person name="Zhang J."/>
            <person name="Wing R."/>
        </authorList>
    </citation>
    <scope>NUCLEOTIDE SEQUENCE</scope>
</reference>
<keyword evidence="5" id="KW-0611">Plant defense</keyword>
<comment type="similarity">
    <text evidence="1">Belongs to the disease resistance NB-LRR family.</text>
</comment>
<dbReference type="InterPro" id="IPR041118">
    <property type="entry name" value="Rx_N"/>
</dbReference>
<evidence type="ECO:0000259" key="8">
    <source>
        <dbReference type="Pfam" id="PF18052"/>
    </source>
</evidence>
<evidence type="ECO:0000259" key="10">
    <source>
        <dbReference type="Pfam" id="PF25019"/>
    </source>
</evidence>
<dbReference type="GO" id="GO:0043531">
    <property type="term" value="F:ADP binding"/>
    <property type="evidence" value="ECO:0007669"/>
    <property type="project" value="InterPro"/>
</dbReference>
<proteinExistence type="inferred from homology"/>
<dbReference type="GO" id="GO:0005524">
    <property type="term" value="F:ATP binding"/>
    <property type="evidence" value="ECO:0007669"/>
    <property type="project" value="UniProtKB-KW"/>
</dbReference>
<dbReference type="InterPro" id="IPR058922">
    <property type="entry name" value="WHD_DRP"/>
</dbReference>
<keyword evidence="2" id="KW-0433">Leucine-rich repeat</keyword>
<feature type="domain" description="Disease resistance protein winged helix" evidence="9">
    <location>
        <begin position="426"/>
        <end position="470"/>
    </location>
</feature>
<dbReference type="PANTHER" id="PTHR36766:SF64">
    <property type="entry name" value="OS12G0206100 PROTEIN"/>
    <property type="match status" value="1"/>
</dbReference>
<dbReference type="AlphaFoldDB" id="A0A0D9XXQ4"/>
<dbReference type="STRING" id="77586.A0A0D9XXQ4"/>
<reference evidence="11 12" key="1">
    <citation type="submission" date="2012-08" db="EMBL/GenBank/DDBJ databases">
        <title>Oryza genome evolution.</title>
        <authorList>
            <person name="Wing R.A."/>
        </authorList>
    </citation>
    <scope>NUCLEOTIDE SEQUENCE</scope>
</reference>
<dbReference type="PANTHER" id="PTHR36766">
    <property type="entry name" value="PLANT BROAD-SPECTRUM MILDEW RESISTANCE PROTEIN RPW8"/>
    <property type="match status" value="1"/>
</dbReference>
<dbReference type="GO" id="GO:0006952">
    <property type="term" value="P:defense response"/>
    <property type="evidence" value="ECO:0007669"/>
    <property type="project" value="UniProtKB-KW"/>
</dbReference>
<keyword evidence="4" id="KW-0547">Nucleotide-binding</keyword>
<dbReference type="SUPFAM" id="SSF52540">
    <property type="entry name" value="P-loop containing nucleoside triphosphate hydrolases"/>
    <property type="match status" value="1"/>
</dbReference>
<dbReference type="PRINTS" id="PR00364">
    <property type="entry name" value="DISEASERSIST"/>
</dbReference>
<accession>A0A0D9XXQ4</accession>
<evidence type="ECO:0000259" key="9">
    <source>
        <dbReference type="Pfam" id="PF23559"/>
    </source>
</evidence>
<evidence type="ECO:0000256" key="4">
    <source>
        <dbReference type="ARBA" id="ARBA00022741"/>
    </source>
</evidence>
<evidence type="ECO:0000313" key="11">
    <source>
        <dbReference type="EnsemblPlants" id="LPERR12G05100.1"/>
    </source>
</evidence>
<dbReference type="Pfam" id="PF25019">
    <property type="entry name" value="LRR_R13L1-DRL21"/>
    <property type="match status" value="1"/>
</dbReference>
<keyword evidence="3" id="KW-0677">Repeat</keyword>
<dbReference type="InterPro" id="IPR027417">
    <property type="entry name" value="P-loop_NTPase"/>
</dbReference>
<dbReference type="SUPFAM" id="SSF52058">
    <property type="entry name" value="L domain-like"/>
    <property type="match status" value="2"/>
</dbReference>
<sequence>MATAAAVAFAGKSVASAVIKEIITKGLRYLNGYFSSESMEVMRSKLERGMPKIQAVLDVVRPDQIKNGSNDLDAWLWQLRDAVEKAEDAIDELEYYELEEKAQNDRVSDWGSPSAKMKHKVVRSIKHASVLDKTVKQITHRGIIKWLKKAMEGLDKATEDITSILAVTEFIKGAASSTRLHENLVSNDRETGSMLSTTKFVGRKSEKNTIIEWLTKDVTVGEAGFMTSANYVPIFSLVGHGGMGKTTLAQSICQHDEVVKNFKIIWVTVSNIFDAKSVTRKILEYTTGNEPSDKHLEALQQDIKEKLTSMKFLLVLDDVWEDGKRSEWEKLFAPLRSGKSGSKILLTTRMISVADVVANVMEVRRDCLTLEGLENNENIELFNHHVFSGMNLPDYMHLKLTGEKIARKLGGCPLDLSHRLQVIHGHLEDIGERFLVQLTQKSFFDVKRITYSKKRTKEYYFMHDLMHELARGVSSGECTRITDPARITDVQDTVRHLCIPCIQECSTEERKTISKYRNLRSIIIDSYSVIDKDTMCELQKIVESSKLLQLFYSRLRITFEFSSKFGRLKHLRYIDMHMISSKVICSVSNLYHLIVLSCNTRWSGETKQIRYLGNLYHLQHVKYGAVGLGEFPISRLESIQELHNYCLQGKDGNKMRSIGNLQYLRKLDVQRIDTIENHEEAINAKLNEKCHLRSLSLSWSNHTGAQNRADELVLGHLEPHHNIRKLRIHGYKGNNAPCWIQNSSVGNLLRQIGHQSPMPSTNEVKQFLPPSLETLTIKKCPELQLLAFVPSSLVSFEIEEVNWAKLPKIGKLCSEIDGKRLSKLREKQYTGALNELEIIDCSQLEFAPIPFDEMNGLSHLKLERCPKLSAPRGVGDRFLSSSLKFLSIESCGDLEVASLGSLHVQQITNLRELYLKYCSSLVSLPSAEVFSRSFTSLYSINIEGCENLSSLGGLGSLSSLSYLEIIRCAKLVEVGSSQTQHSSGGEEERLLDSDSKSSLHITNLTIDLPPLLLVEPIRSLCHTEQLVIEDASEMQSLPDRWLLQNRQSLRSLWIWKAESLESLPPSIRDISSLGELCLSDARQLRSLPDLPHSLQELTLDGADQLCSLPHLPSSLKVLQLSDVGQLKSLPDLPSSMERLHISGCNSELKKKIAKYGSHERKKISHILQVQIGARNAMEKPKRD</sequence>
<evidence type="ECO:0000256" key="5">
    <source>
        <dbReference type="ARBA" id="ARBA00022821"/>
    </source>
</evidence>
<dbReference type="GO" id="GO:0051707">
    <property type="term" value="P:response to other organism"/>
    <property type="evidence" value="ECO:0007669"/>
    <property type="project" value="UniProtKB-ARBA"/>
</dbReference>
<dbReference type="Pfam" id="PF00931">
    <property type="entry name" value="NB-ARC"/>
    <property type="match status" value="1"/>
</dbReference>
<dbReference type="Gene3D" id="3.40.50.300">
    <property type="entry name" value="P-loop containing nucleotide triphosphate hydrolases"/>
    <property type="match status" value="1"/>
</dbReference>
<dbReference type="Gene3D" id="1.20.5.4130">
    <property type="match status" value="1"/>
</dbReference>
<dbReference type="InterPro" id="IPR002182">
    <property type="entry name" value="NB-ARC"/>
</dbReference>
<dbReference type="Pfam" id="PF23559">
    <property type="entry name" value="WHD_DRP"/>
    <property type="match status" value="1"/>
</dbReference>
<dbReference type="InterPro" id="IPR032675">
    <property type="entry name" value="LRR_dom_sf"/>
</dbReference>
<evidence type="ECO:0008006" key="13">
    <source>
        <dbReference type="Google" id="ProtNLM"/>
    </source>
</evidence>
<evidence type="ECO:0000256" key="2">
    <source>
        <dbReference type="ARBA" id="ARBA00022614"/>
    </source>
</evidence>
<dbReference type="Pfam" id="PF18052">
    <property type="entry name" value="Rx_N"/>
    <property type="match status" value="1"/>
</dbReference>
<organism evidence="11 12">
    <name type="scientific">Leersia perrieri</name>
    <dbReference type="NCBI Taxonomy" id="77586"/>
    <lineage>
        <taxon>Eukaryota</taxon>
        <taxon>Viridiplantae</taxon>
        <taxon>Streptophyta</taxon>
        <taxon>Embryophyta</taxon>
        <taxon>Tracheophyta</taxon>
        <taxon>Spermatophyta</taxon>
        <taxon>Magnoliopsida</taxon>
        <taxon>Liliopsida</taxon>
        <taxon>Poales</taxon>
        <taxon>Poaceae</taxon>
        <taxon>BOP clade</taxon>
        <taxon>Oryzoideae</taxon>
        <taxon>Oryzeae</taxon>
        <taxon>Oryzinae</taxon>
        <taxon>Leersia</taxon>
    </lineage>
</organism>
<feature type="domain" description="NB-ARC" evidence="7">
    <location>
        <begin position="232"/>
        <end position="388"/>
    </location>
</feature>
<dbReference type="Proteomes" id="UP000032180">
    <property type="component" value="Chromosome 12"/>
</dbReference>
<evidence type="ECO:0000259" key="7">
    <source>
        <dbReference type="Pfam" id="PF00931"/>
    </source>
</evidence>
<dbReference type="eggNOG" id="KOG4658">
    <property type="taxonomic scope" value="Eukaryota"/>
</dbReference>
<protein>
    <recommendedName>
        <fullName evidence="13">NB-ARC domain-containing protein</fullName>
    </recommendedName>
</protein>
<dbReference type="Gene3D" id="3.80.10.10">
    <property type="entry name" value="Ribonuclease Inhibitor"/>
    <property type="match status" value="4"/>
</dbReference>
<feature type="domain" description="R13L1/DRL21-like LRR repeat region" evidence="10">
    <location>
        <begin position="656"/>
        <end position="780"/>
    </location>
</feature>
<reference evidence="11" key="3">
    <citation type="submission" date="2015-04" db="UniProtKB">
        <authorList>
            <consortium name="EnsemblPlants"/>
        </authorList>
    </citation>
    <scope>IDENTIFICATION</scope>
</reference>
<dbReference type="HOGENOM" id="CLU_000837_8_8_1"/>
<evidence type="ECO:0000256" key="6">
    <source>
        <dbReference type="ARBA" id="ARBA00022840"/>
    </source>
</evidence>
<evidence type="ECO:0000313" key="12">
    <source>
        <dbReference type="Proteomes" id="UP000032180"/>
    </source>
</evidence>
<dbReference type="InterPro" id="IPR056789">
    <property type="entry name" value="LRR_R13L1-DRL21"/>
</dbReference>